<evidence type="ECO:0000256" key="1">
    <source>
        <dbReference type="SAM" id="MobiDB-lite"/>
    </source>
</evidence>
<evidence type="ECO:0000313" key="2">
    <source>
        <dbReference type="EMBL" id="KAK8482803.1"/>
    </source>
</evidence>
<protein>
    <submittedName>
        <fullName evidence="2">Uncharacterized protein</fullName>
    </submittedName>
</protein>
<feature type="compositionally biased region" description="Low complexity" evidence="1">
    <location>
        <begin position="102"/>
        <end position="117"/>
    </location>
</feature>
<name>A0ABR1ZQ96_9ROSI</name>
<reference evidence="2 3" key="1">
    <citation type="journal article" date="2024" name="G3 (Bethesda)">
        <title>Genome assembly of Hibiscus sabdariffa L. provides insights into metabolisms of medicinal natural products.</title>
        <authorList>
            <person name="Kim T."/>
        </authorList>
    </citation>
    <scope>NUCLEOTIDE SEQUENCE [LARGE SCALE GENOMIC DNA]</scope>
    <source>
        <strain evidence="2">TK-2024</strain>
        <tissue evidence="2">Old leaves</tissue>
    </source>
</reference>
<comment type="caution">
    <text evidence="2">The sequence shown here is derived from an EMBL/GenBank/DDBJ whole genome shotgun (WGS) entry which is preliminary data.</text>
</comment>
<evidence type="ECO:0000313" key="3">
    <source>
        <dbReference type="Proteomes" id="UP001396334"/>
    </source>
</evidence>
<dbReference type="Proteomes" id="UP001396334">
    <property type="component" value="Unassembled WGS sequence"/>
</dbReference>
<feature type="region of interest" description="Disordered" evidence="1">
    <location>
        <begin position="91"/>
        <end position="117"/>
    </location>
</feature>
<gene>
    <name evidence="2" type="ORF">V6N11_069940</name>
</gene>
<keyword evidence="3" id="KW-1185">Reference proteome</keyword>
<dbReference type="EMBL" id="JBBPBN010000736">
    <property type="protein sequence ID" value="KAK8482803.1"/>
    <property type="molecule type" value="Genomic_DNA"/>
</dbReference>
<accession>A0ABR1ZQ96</accession>
<feature type="region of interest" description="Disordered" evidence="1">
    <location>
        <begin position="252"/>
        <end position="272"/>
    </location>
</feature>
<proteinExistence type="predicted"/>
<sequence length="272" mass="28141">MLQTHIPSLQANCELPVASQVSSDNCVTPTTTATDTIVRPNVVDQQTMARNASPRTEFSTDIVDCAADSVGPREVTLDQGVAATDLNECGSELPYDVEDNGSQLEQPSGSSLSSEDLSSFQSSSIRVLAPSLSTAGPGVDEGADHAACAHEAVPIVDKCVPPVVPPSPICTVTPEAAPMTSAVPETEQDVVVSDSPPMLEGAAVLATDIEIPQIVIPSSDAEHLPGACVDESQVDSSHGSLLGSNGVVCPPVVQASNSNRQVEEDDEMQKLS</sequence>
<feature type="compositionally biased region" description="Acidic residues" evidence="1">
    <location>
        <begin position="263"/>
        <end position="272"/>
    </location>
</feature>
<organism evidence="2 3">
    <name type="scientific">Hibiscus sabdariffa</name>
    <name type="common">roselle</name>
    <dbReference type="NCBI Taxonomy" id="183260"/>
    <lineage>
        <taxon>Eukaryota</taxon>
        <taxon>Viridiplantae</taxon>
        <taxon>Streptophyta</taxon>
        <taxon>Embryophyta</taxon>
        <taxon>Tracheophyta</taxon>
        <taxon>Spermatophyta</taxon>
        <taxon>Magnoliopsida</taxon>
        <taxon>eudicotyledons</taxon>
        <taxon>Gunneridae</taxon>
        <taxon>Pentapetalae</taxon>
        <taxon>rosids</taxon>
        <taxon>malvids</taxon>
        <taxon>Malvales</taxon>
        <taxon>Malvaceae</taxon>
        <taxon>Malvoideae</taxon>
        <taxon>Hibiscus</taxon>
    </lineage>
</organism>